<sequence length="371" mass="39750">MLIQTFFYFSSLCSRSVLLSGLTVVALSLSRSGYFRSDLLSLSASLLLSSLSICCCVSRLRLFCSSSRSRRSLFSLSLCSLSCVYPSHPPLSLSSHSSSTVLAGPRLPPSALASLPPASLPSPPLKVYDVLPPSLPSLVLPAHLPSAPSPPLPRPSSFAAPCLPLLPSSALLPPAPAALAPRHPLRSLPPLPPLSVWVWCGPGDGTFGRHCSVTSCVHSLTQHETESNSHSPLCAPPLLLSHSLSHMCVCKRSARARAGERFPQGSARGPSRAAPEGKHGFAERVTRNTASRHIQVSYLRRGHTRGFVFWTSLAVPGCFEFTADHKKLLFQSLADYNTALLLGSQPLTGHSSRQLFLCRGLIRLLATLSSR</sequence>
<dbReference type="AlphaFoldDB" id="A0A423SRN0"/>
<evidence type="ECO:0000313" key="2">
    <source>
        <dbReference type="EMBL" id="ROT66858.1"/>
    </source>
</evidence>
<dbReference type="EMBL" id="QCYY01002880">
    <property type="protein sequence ID" value="ROT66858.1"/>
    <property type="molecule type" value="Genomic_DNA"/>
</dbReference>
<dbReference type="Proteomes" id="UP000283509">
    <property type="component" value="Unassembled WGS sequence"/>
</dbReference>
<protein>
    <submittedName>
        <fullName evidence="2">Uncharacterized protein</fullName>
    </submittedName>
</protein>
<feature type="compositionally biased region" description="Basic and acidic residues" evidence="1">
    <location>
        <begin position="275"/>
        <end position="285"/>
    </location>
</feature>
<evidence type="ECO:0000313" key="3">
    <source>
        <dbReference type="Proteomes" id="UP000283509"/>
    </source>
</evidence>
<organism evidence="2 3">
    <name type="scientific">Penaeus vannamei</name>
    <name type="common">Whiteleg shrimp</name>
    <name type="synonym">Litopenaeus vannamei</name>
    <dbReference type="NCBI Taxonomy" id="6689"/>
    <lineage>
        <taxon>Eukaryota</taxon>
        <taxon>Metazoa</taxon>
        <taxon>Ecdysozoa</taxon>
        <taxon>Arthropoda</taxon>
        <taxon>Crustacea</taxon>
        <taxon>Multicrustacea</taxon>
        <taxon>Malacostraca</taxon>
        <taxon>Eumalacostraca</taxon>
        <taxon>Eucarida</taxon>
        <taxon>Decapoda</taxon>
        <taxon>Dendrobranchiata</taxon>
        <taxon>Penaeoidea</taxon>
        <taxon>Penaeidae</taxon>
        <taxon>Penaeus</taxon>
    </lineage>
</organism>
<comment type="caution">
    <text evidence="2">The sequence shown here is derived from an EMBL/GenBank/DDBJ whole genome shotgun (WGS) entry which is preliminary data.</text>
</comment>
<feature type="region of interest" description="Disordered" evidence="1">
    <location>
        <begin position="259"/>
        <end position="285"/>
    </location>
</feature>
<evidence type="ECO:0000256" key="1">
    <source>
        <dbReference type="SAM" id="MobiDB-lite"/>
    </source>
</evidence>
<accession>A0A423SRN0</accession>
<reference evidence="2 3" key="1">
    <citation type="submission" date="2018-04" db="EMBL/GenBank/DDBJ databases">
        <authorList>
            <person name="Zhang X."/>
            <person name="Yuan J."/>
            <person name="Li F."/>
            <person name="Xiang J."/>
        </authorList>
    </citation>
    <scope>NUCLEOTIDE SEQUENCE [LARGE SCALE GENOMIC DNA]</scope>
    <source>
        <tissue evidence="2">Muscle</tissue>
    </source>
</reference>
<name>A0A423SRN0_PENVA</name>
<proteinExistence type="predicted"/>
<gene>
    <name evidence="2" type="ORF">C7M84_015102</name>
</gene>
<reference evidence="2 3" key="2">
    <citation type="submission" date="2019-01" db="EMBL/GenBank/DDBJ databases">
        <title>The decoding of complex shrimp genome reveals the adaptation for benthos swimmer, frequently molting mechanism and breeding impact on genome.</title>
        <authorList>
            <person name="Sun Y."/>
            <person name="Gao Y."/>
            <person name="Yu Y."/>
        </authorList>
    </citation>
    <scope>NUCLEOTIDE SEQUENCE [LARGE SCALE GENOMIC DNA]</scope>
    <source>
        <tissue evidence="2">Muscle</tissue>
    </source>
</reference>
<keyword evidence="3" id="KW-1185">Reference proteome</keyword>